<organism evidence="2 3">
    <name type="scientific">Perkinsus olseni</name>
    <name type="common">Perkinsus atlanticus</name>
    <dbReference type="NCBI Taxonomy" id="32597"/>
    <lineage>
        <taxon>Eukaryota</taxon>
        <taxon>Sar</taxon>
        <taxon>Alveolata</taxon>
        <taxon>Perkinsozoa</taxon>
        <taxon>Perkinsea</taxon>
        <taxon>Perkinsida</taxon>
        <taxon>Perkinsidae</taxon>
        <taxon>Perkinsus</taxon>
    </lineage>
</organism>
<proteinExistence type="predicted"/>
<feature type="region of interest" description="Disordered" evidence="1">
    <location>
        <begin position="82"/>
        <end position="109"/>
    </location>
</feature>
<dbReference type="Proteomes" id="UP000570595">
    <property type="component" value="Unassembled WGS sequence"/>
</dbReference>
<reference evidence="2 3" key="1">
    <citation type="submission" date="2020-04" db="EMBL/GenBank/DDBJ databases">
        <title>Perkinsus olseni comparative genomics.</title>
        <authorList>
            <person name="Bogema D.R."/>
        </authorList>
    </citation>
    <scope>NUCLEOTIDE SEQUENCE [LARGE SCALE GENOMIC DNA]</scope>
    <source>
        <strain evidence="2">ATCC PRA-179</strain>
    </source>
</reference>
<comment type="caution">
    <text evidence="2">The sequence shown here is derived from an EMBL/GenBank/DDBJ whole genome shotgun (WGS) entry which is preliminary data.</text>
</comment>
<dbReference type="OrthoDB" id="443558at2759"/>
<feature type="region of interest" description="Disordered" evidence="1">
    <location>
        <begin position="140"/>
        <end position="165"/>
    </location>
</feature>
<evidence type="ECO:0000313" key="3">
    <source>
        <dbReference type="Proteomes" id="UP000570595"/>
    </source>
</evidence>
<evidence type="ECO:0000256" key="1">
    <source>
        <dbReference type="SAM" id="MobiDB-lite"/>
    </source>
</evidence>
<name>A0A7J6LDW2_PEROL</name>
<evidence type="ECO:0000313" key="2">
    <source>
        <dbReference type="EMBL" id="KAF4657425.1"/>
    </source>
</evidence>
<sequence>MSAMPSPSLEEYRRLIHEDHEALQRGRAALAESKRKAYAELKAEVLRKRAIDRARKPKNRPPWTYADAPGCRIGTDALVNSEPSGNFMKNPSRMGIYGAKGVPPPHERRRSKPFIKEFAYSAEGNDGGYFDASIGRLDEPIAGSVDGRPSGDRQKRSNKTARPPWSTQPFALDYFDKEMAKESISSRDELKGLRFAELAIAPDRTYDYSMPDFIAGDAEAKSFWRRPDGKSKDGNKCLEDVKRWQRHHLRSGIRYWERVEKDYRARVREKKKLLERLMGRGAADASEGGPGGNEDDSDAAGTSAVEAVGVNLSNSGRKVTLPIAIQVKSGWTKYSVECDEDETVGNLMDRLLERLGLVPSETSILTTPSERRILMAVGDARHWSGDDRCRDVLGAIEAAGLDPQLYLVEKLTAPYQLPAIVAVPSGS</sequence>
<feature type="region of interest" description="Disordered" evidence="1">
    <location>
        <begin position="280"/>
        <end position="300"/>
    </location>
</feature>
<protein>
    <submittedName>
        <fullName evidence="2">Uncharacterized protein</fullName>
    </submittedName>
</protein>
<gene>
    <name evidence="2" type="ORF">FOZ61_006281</name>
</gene>
<dbReference type="EMBL" id="JABAHT010000355">
    <property type="protein sequence ID" value="KAF4657425.1"/>
    <property type="molecule type" value="Genomic_DNA"/>
</dbReference>
<accession>A0A7J6LDW2</accession>
<dbReference type="AlphaFoldDB" id="A0A7J6LDW2"/>